<keyword evidence="3" id="KW-1185">Reference proteome</keyword>
<gene>
    <name evidence="2" type="ORF">OW729_16420</name>
</gene>
<reference evidence="2" key="1">
    <citation type="submission" date="2022-12" db="EMBL/GenBank/DDBJ databases">
        <title>Clostridium sp. nov., isolated from industrial wastewater.</title>
        <authorList>
            <person name="Jiayan W."/>
        </authorList>
    </citation>
    <scope>NUCLEOTIDE SEQUENCE</scope>
    <source>
        <strain evidence="2">ZC22-4</strain>
    </source>
</reference>
<dbReference type="RefSeq" id="WP_268062640.1">
    <property type="nucleotide sequence ID" value="NZ_JAPQFJ010000022.1"/>
</dbReference>
<dbReference type="InterPro" id="IPR004165">
    <property type="entry name" value="CoA_trans_fam_I"/>
</dbReference>
<dbReference type="GO" id="GO:0016740">
    <property type="term" value="F:transferase activity"/>
    <property type="evidence" value="ECO:0007669"/>
    <property type="project" value="UniProtKB-KW"/>
</dbReference>
<evidence type="ECO:0000313" key="2">
    <source>
        <dbReference type="EMBL" id="MCY6960203.1"/>
    </source>
</evidence>
<dbReference type="PANTHER" id="PTHR13707">
    <property type="entry name" value="KETOACID-COENZYME A TRANSFERASE"/>
    <property type="match status" value="1"/>
</dbReference>
<protein>
    <submittedName>
        <fullName evidence="2">CoA transferase subunit A</fullName>
    </submittedName>
</protein>
<keyword evidence="1 2" id="KW-0808">Transferase</keyword>
<accession>A0ABT4DDD4</accession>
<evidence type="ECO:0000313" key="3">
    <source>
        <dbReference type="Proteomes" id="UP001144612"/>
    </source>
</evidence>
<comment type="caution">
    <text evidence="2">The sequence shown here is derived from an EMBL/GenBank/DDBJ whole genome shotgun (WGS) entry which is preliminary data.</text>
</comment>
<dbReference type="EMBL" id="JAPQFJ010000022">
    <property type="protein sequence ID" value="MCY6960203.1"/>
    <property type="molecule type" value="Genomic_DNA"/>
</dbReference>
<dbReference type="InterPro" id="IPR037171">
    <property type="entry name" value="NagB/RpiA_transferase-like"/>
</dbReference>
<dbReference type="SMART" id="SM00882">
    <property type="entry name" value="CoA_trans"/>
    <property type="match status" value="1"/>
</dbReference>
<dbReference type="NCBIfam" id="TIGR02429">
    <property type="entry name" value="pcaI_scoA_fam"/>
    <property type="match status" value="1"/>
</dbReference>
<dbReference type="Pfam" id="PF01144">
    <property type="entry name" value="CoA_trans"/>
    <property type="match status" value="1"/>
</dbReference>
<organism evidence="2 3">
    <name type="scientific">Clostridium brassicae</name>
    <dbReference type="NCBI Taxonomy" id="2999072"/>
    <lineage>
        <taxon>Bacteria</taxon>
        <taxon>Bacillati</taxon>
        <taxon>Bacillota</taxon>
        <taxon>Clostridia</taxon>
        <taxon>Eubacteriales</taxon>
        <taxon>Clostridiaceae</taxon>
        <taxon>Clostridium</taxon>
    </lineage>
</organism>
<sequence>MPQIMKIEEAIKKYVKDGSSIMIGGFLGCNTPYKAIDQIVKQGSKELTIISTVNSFTHQDMGKLFDAGLVRKFIGSHIGTNAVVVNQYRTGKLQVEYYPQGTLIEKIRCAGAGLGGVLTPTGIGTLLEEGKEKIEVNSKEYLLETPLSADVAIIKGFKADKKGNIVYKGTANANPIMATAGKITIAEVDEIVEVGELEANEIGTPGIFVNAICLGYERDEFIQKSREMYKAVGIFK</sequence>
<dbReference type="InterPro" id="IPR012792">
    <property type="entry name" value="3-oxoacid_CoA-transf_A"/>
</dbReference>
<proteinExistence type="predicted"/>
<dbReference type="Gene3D" id="3.40.1080.10">
    <property type="entry name" value="Glutaconate Coenzyme A-transferase"/>
    <property type="match status" value="1"/>
</dbReference>
<dbReference type="PROSITE" id="PS51257">
    <property type="entry name" value="PROKAR_LIPOPROTEIN"/>
    <property type="match status" value="1"/>
</dbReference>
<evidence type="ECO:0000256" key="1">
    <source>
        <dbReference type="ARBA" id="ARBA00022679"/>
    </source>
</evidence>
<dbReference type="Proteomes" id="UP001144612">
    <property type="component" value="Unassembled WGS sequence"/>
</dbReference>
<name>A0ABT4DDD4_9CLOT</name>
<dbReference type="PANTHER" id="PTHR13707:SF60">
    <property type="entry name" value="ACETATE COA-TRANSFERASE SUBUNIT ALPHA"/>
    <property type="match status" value="1"/>
</dbReference>
<dbReference type="SUPFAM" id="SSF100950">
    <property type="entry name" value="NagB/RpiA/CoA transferase-like"/>
    <property type="match status" value="1"/>
</dbReference>